<dbReference type="Pfam" id="PF13366">
    <property type="entry name" value="PDDEXK_3"/>
    <property type="match status" value="1"/>
</dbReference>
<gene>
    <name evidence="1" type="ORF">EH31_00380</name>
</gene>
<dbReference type="RefSeq" id="WP_034957406.1">
    <property type="nucleotide sequence ID" value="NZ_JMIW01000001.1"/>
</dbReference>
<sequence>MEHDAEIERLATIVIDCGFHIHKDLGPGLLESAYELILAKLLEERGVSVRRQVAVPIHYQGVVVDNAFKIDLLVEERLVVELKSTERNAPVHAKQVLTYLRLMELPLGMLMNFGLPTFKGGLQRVANNYFGQSGRH</sequence>
<dbReference type="NCBIfam" id="TIGR04256">
    <property type="entry name" value="GxxExxY"/>
    <property type="match status" value="1"/>
</dbReference>
<evidence type="ECO:0000313" key="1">
    <source>
        <dbReference type="EMBL" id="KEO91153.1"/>
    </source>
</evidence>
<name>A0A074MH29_ERYLO</name>
<reference evidence="1 2" key="1">
    <citation type="submission" date="2014-04" db="EMBL/GenBank/DDBJ databases">
        <title>A comprehensive comparison of genomes of Erythrobacter spp. strains.</title>
        <authorList>
            <person name="Zheng Q."/>
        </authorList>
    </citation>
    <scope>NUCLEOTIDE SEQUENCE [LARGE SCALE GENOMIC DNA]</scope>
    <source>
        <strain evidence="1 2">DSM 6997</strain>
    </source>
</reference>
<protein>
    <submittedName>
        <fullName evidence="1">Fe3+ hydroxamate ABC transporter substrate-binding protein</fullName>
    </submittedName>
</protein>
<dbReference type="Proteomes" id="UP000027647">
    <property type="component" value="Unassembled WGS sequence"/>
</dbReference>
<dbReference type="OrthoDB" id="9806869at2"/>
<organism evidence="1 2">
    <name type="scientific">Erythrobacter longus</name>
    <dbReference type="NCBI Taxonomy" id="1044"/>
    <lineage>
        <taxon>Bacteria</taxon>
        <taxon>Pseudomonadati</taxon>
        <taxon>Pseudomonadota</taxon>
        <taxon>Alphaproteobacteria</taxon>
        <taxon>Sphingomonadales</taxon>
        <taxon>Erythrobacteraceae</taxon>
        <taxon>Erythrobacter/Porphyrobacter group</taxon>
        <taxon>Erythrobacter</taxon>
    </lineage>
</organism>
<keyword evidence="2" id="KW-1185">Reference proteome</keyword>
<dbReference type="InterPro" id="IPR026350">
    <property type="entry name" value="GxxExxY"/>
</dbReference>
<dbReference type="AlphaFoldDB" id="A0A074MH29"/>
<comment type="caution">
    <text evidence="1">The sequence shown here is derived from an EMBL/GenBank/DDBJ whole genome shotgun (WGS) entry which is preliminary data.</text>
</comment>
<evidence type="ECO:0000313" key="2">
    <source>
        <dbReference type="Proteomes" id="UP000027647"/>
    </source>
</evidence>
<dbReference type="STRING" id="1044.EH31_00380"/>
<accession>A0A074MH29</accession>
<proteinExistence type="predicted"/>
<dbReference type="EMBL" id="JMIW01000001">
    <property type="protein sequence ID" value="KEO91153.1"/>
    <property type="molecule type" value="Genomic_DNA"/>
</dbReference>
<dbReference type="eggNOG" id="COG0614">
    <property type="taxonomic scope" value="Bacteria"/>
</dbReference>